<dbReference type="PANTHER" id="PTHR43690:SF34">
    <property type="entry name" value="ZINC PROTEASE PQQL-LIKE"/>
    <property type="match status" value="1"/>
</dbReference>
<comment type="similarity">
    <text evidence="1">Belongs to the peptidase M16 family.</text>
</comment>
<dbReference type="InterPro" id="IPR011765">
    <property type="entry name" value="Pept_M16_N"/>
</dbReference>
<evidence type="ECO:0000256" key="1">
    <source>
        <dbReference type="ARBA" id="ARBA00007261"/>
    </source>
</evidence>
<feature type="domain" description="Peptidase M16 N-terminal" evidence="7">
    <location>
        <begin position="61"/>
        <end position="194"/>
    </location>
</feature>
<keyword evidence="2 9" id="KW-0645">Protease</keyword>
<evidence type="ECO:0000256" key="4">
    <source>
        <dbReference type="ARBA" id="ARBA00022833"/>
    </source>
</evidence>
<evidence type="ECO:0000256" key="2">
    <source>
        <dbReference type="ARBA" id="ARBA00022670"/>
    </source>
</evidence>
<accession>A0A1N6DGK6</accession>
<keyword evidence="3" id="KW-0378">Hydrolase</keyword>
<keyword evidence="4" id="KW-0862">Zinc</keyword>
<proteinExistence type="inferred from homology"/>
<evidence type="ECO:0000259" key="7">
    <source>
        <dbReference type="Pfam" id="PF00675"/>
    </source>
</evidence>
<dbReference type="GO" id="GO:0046872">
    <property type="term" value="F:metal ion binding"/>
    <property type="evidence" value="ECO:0007669"/>
    <property type="project" value="InterPro"/>
</dbReference>
<feature type="domain" description="Peptidase M16 C-terminal" evidence="8">
    <location>
        <begin position="700"/>
        <end position="877"/>
    </location>
</feature>
<evidence type="ECO:0000256" key="3">
    <source>
        <dbReference type="ARBA" id="ARBA00022801"/>
    </source>
</evidence>
<dbReference type="InterPro" id="IPR050626">
    <property type="entry name" value="Peptidase_M16"/>
</dbReference>
<dbReference type="Proteomes" id="UP000185003">
    <property type="component" value="Unassembled WGS sequence"/>
</dbReference>
<dbReference type="InterPro" id="IPR011249">
    <property type="entry name" value="Metalloenz_LuxS/M16"/>
</dbReference>
<dbReference type="EMBL" id="FSRA01000001">
    <property type="protein sequence ID" value="SIN69794.1"/>
    <property type="molecule type" value="Genomic_DNA"/>
</dbReference>
<reference evidence="9 10" key="1">
    <citation type="submission" date="2016-11" db="EMBL/GenBank/DDBJ databases">
        <authorList>
            <person name="Jaros S."/>
            <person name="Januszkiewicz K."/>
            <person name="Wedrychowicz H."/>
        </authorList>
    </citation>
    <scope>NUCLEOTIDE SEQUENCE [LARGE SCALE GENOMIC DNA]</scope>
    <source>
        <strain evidence="9 10">DSM 24787</strain>
    </source>
</reference>
<sequence>MKRRVLLLALATTSVFSLWEQPALAQKKAAPVVKKTGDVIPDDPDVKIGKLANGLTYYIRKNTEPKNRAVLYMALKAGSLMETDAQQGLAHFTEHMAFNGTKDFPKNELINYLQKAGVKFGADLNAFTAFDQTVYQLPIPTDSAALFKNGFKILANWAGYVTMEDSEIDNERGVIVEEDRQRGKNAQSRIQKELLPVLLKGSRYAERIPIGKLDIIQNFKHNEIKQFYKDWYRPNLQGVIAVGDFDVAQVEAMIKENFSPLKNPANPKPVVKYNMPDNKEPLVKIVTDKEFPYNVAVVMIRHHGSVGKTTAEVKAGIINGMINNMMGNRINELKQKGTAPFVEGQFSYGAYQGGLIPGLEATSVVAVAKSGDELTKALGGVMTEAERMSQFGFTASELDIVKKNLEAGNEKSFREKDKTPSNSYVQAYLSNFLQGSPIPAATYRYEMVKRLLGEITLEDVNKKAKEMIKPENMMIVIQAPEKEKEKLPTEAQLLATVQGAGKGVTAYVENKVDKPLLEKKPVAGKVVSEEKIEGIDVTKLTLSNGVKVYLKPTTFKNDQILFSSFGEGGTSLADDKEYLAMNYASNIAGDGIGEFDNTQLRKLLAGSTASAGAYIGDLHQGFSGSASPKDLETALQLVYARATNPRKDPVVFKKNLDDYKVMLQNADDNPESVYGDTITAVLSSNSIRERKPTPAELDAISLDKSFDFYKARFADASGQTFVFVGNFEVDKIKPLLETYLGGLPAANHTEKYIDRGIKPLSGKVERTVKKGIEDKAQVKLYFHNDYQYSPENNLQLSALSDILEFKVLERLREKESGVYSPNVGVSYEKLPSPYYNLQISFSCATANVDKLIAAALDEIEKIKKEGATAVDVEKFKAESRRAMEVSLRENNFWLSYLTSKFRNNEDPLSVLKQNERLEQVTPESVKAAAQKYLGGADYFRAVLVPEK</sequence>
<feature type="signal peptide" evidence="6">
    <location>
        <begin position="1"/>
        <end position="25"/>
    </location>
</feature>
<dbReference type="InterPro" id="IPR007863">
    <property type="entry name" value="Peptidase_M16_C"/>
</dbReference>
<dbReference type="OrthoDB" id="9811314at2"/>
<gene>
    <name evidence="9" type="ORF">SAMN04488055_0716</name>
</gene>
<dbReference type="GO" id="GO:0008237">
    <property type="term" value="F:metallopeptidase activity"/>
    <property type="evidence" value="ECO:0007669"/>
    <property type="project" value="UniProtKB-KW"/>
</dbReference>
<name>A0A1N6DGK6_9BACT</name>
<dbReference type="RefSeq" id="WP_074237908.1">
    <property type="nucleotide sequence ID" value="NZ_FSRA01000001.1"/>
</dbReference>
<feature type="domain" description="Peptidase M16 C-terminal" evidence="8">
    <location>
        <begin position="219"/>
        <end position="405"/>
    </location>
</feature>
<dbReference type="Pfam" id="PF00675">
    <property type="entry name" value="Peptidase_M16"/>
    <property type="match status" value="1"/>
</dbReference>
<keyword evidence="10" id="KW-1185">Reference proteome</keyword>
<dbReference type="Gene3D" id="3.30.830.10">
    <property type="entry name" value="Metalloenzyme, LuxS/M16 peptidase-like"/>
    <property type="match status" value="4"/>
</dbReference>
<evidence type="ECO:0000313" key="10">
    <source>
        <dbReference type="Proteomes" id="UP000185003"/>
    </source>
</evidence>
<dbReference type="STRING" id="536979.SAMN04488055_0716"/>
<dbReference type="GO" id="GO:0006508">
    <property type="term" value="P:proteolysis"/>
    <property type="evidence" value="ECO:0007669"/>
    <property type="project" value="UniProtKB-KW"/>
</dbReference>
<evidence type="ECO:0000259" key="8">
    <source>
        <dbReference type="Pfam" id="PF05193"/>
    </source>
</evidence>
<protein>
    <submittedName>
        <fullName evidence="9">Zinc protease</fullName>
    </submittedName>
</protein>
<keyword evidence="6" id="KW-0732">Signal</keyword>
<evidence type="ECO:0000256" key="6">
    <source>
        <dbReference type="SAM" id="SignalP"/>
    </source>
</evidence>
<dbReference type="AlphaFoldDB" id="A0A1N6DGK6"/>
<dbReference type="SUPFAM" id="SSF63411">
    <property type="entry name" value="LuxS/MPP-like metallohydrolase"/>
    <property type="match status" value="4"/>
</dbReference>
<evidence type="ECO:0000256" key="5">
    <source>
        <dbReference type="ARBA" id="ARBA00023049"/>
    </source>
</evidence>
<keyword evidence="5" id="KW-0482">Metalloprotease</keyword>
<dbReference type="PANTHER" id="PTHR43690">
    <property type="entry name" value="NARDILYSIN"/>
    <property type="match status" value="1"/>
</dbReference>
<organism evidence="9 10">
    <name type="scientific">Chitinophaga niabensis</name>
    <dbReference type="NCBI Taxonomy" id="536979"/>
    <lineage>
        <taxon>Bacteria</taxon>
        <taxon>Pseudomonadati</taxon>
        <taxon>Bacteroidota</taxon>
        <taxon>Chitinophagia</taxon>
        <taxon>Chitinophagales</taxon>
        <taxon>Chitinophagaceae</taxon>
        <taxon>Chitinophaga</taxon>
    </lineage>
</organism>
<evidence type="ECO:0000313" key="9">
    <source>
        <dbReference type="EMBL" id="SIN69794.1"/>
    </source>
</evidence>
<feature type="chain" id="PRO_5012116533" evidence="6">
    <location>
        <begin position="26"/>
        <end position="947"/>
    </location>
</feature>
<dbReference type="Pfam" id="PF05193">
    <property type="entry name" value="Peptidase_M16_C"/>
    <property type="match status" value="2"/>
</dbReference>